<dbReference type="SUPFAM" id="SSF53850">
    <property type="entry name" value="Periplasmic binding protein-like II"/>
    <property type="match status" value="1"/>
</dbReference>
<protein>
    <submittedName>
        <fullName evidence="7">Amino acid ABC transporter substrate-binding protein</fullName>
    </submittedName>
</protein>
<evidence type="ECO:0000256" key="4">
    <source>
        <dbReference type="RuleBase" id="RU003744"/>
    </source>
</evidence>
<dbReference type="SMART" id="SM00062">
    <property type="entry name" value="PBPb"/>
    <property type="match status" value="1"/>
</dbReference>
<dbReference type="CDD" id="cd13711">
    <property type="entry name" value="PBP2_Ngo0372_TcyA"/>
    <property type="match status" value="1"/>
</dbReference>
<dbReference type="InterPro" id="IPR018313">
    <property type="entry name" value="SBP_3_CS"/>
</dbReference>
<dbReference type="Gene3D" id="3.40.190.10">
    <property type="entry name" value="Periplasmic binding protein-like II"/>
    <property type="match status" value="2"/>
</dbReference>
<dbReference type="EMBL" id="CP099489">
    <property type="protein sequence ID" value="USQ82131.1"/>
    <property type="molecule type" value="Genomic_DNA"/>
</dbReference>
<evidence type="ECO:0000256" key="2">
    <source>
        <dbReference type="ARBA" id="ARBA00010333"/>
    </source>
</evidence>
<gene>
    <name evidence="7" type="ORF">NF556_06015</name>
</gene>
<dbReference type="PROSITE" id="PS51257">
    <property type="entry name" value="PROKAR_LIPOPROTEIN"/>
    <property type="match status" value="1"/>
</dbReference>
<evidence type="ECO:0000313" key="7">
    <source>
        <dbReference type="EMBL" id="USQ82131.1"/>
    </source>
</evidence>
<dbReference type="Proteomes" id="UP001056455">
    <property type="component" value="Chromosome"/>
</dbReference>
<evidence type="ECO:0000256" key="5">
    <source>
        <dbReference type="SAM" id="SignalP"/>
    </source>
</evidence>
<evidence type="ECO:0000256" key="1">
    <source>
        <dbReference type="ARBA" id="ARBA00004196"/>
    </source>
</evidence>
<comment type="subcellular location">
    <subcellularLocation>
        <location evidence="1">Cell envelope</location>
    </subcellularLocation>
</comment>
<dbReference type="InterPro" id="IPR001638">
    <property type="entry name" value="Solute-binding_3/MltF_N"/>
</dbReference>
<keyword evidence="8" id="KW-1185">Reference proteome</keyword>
<dbReference type="Pfam" id="PF00497">
    <property type="entry name" value="SBP_bac_3"/>
    <property type="match status" value="1"/>
</dbReference>
<feature type="domain" description="Solute-binding protein family 3/N-terminal" evidence="6">
    <location>
        <begin position="49"/>
        <end position="269"/>
    </location>
</feature>
<keyword evidence="3 5" id="KW-0732">Signal</keyword>
<feature type="chain" id="PRO_5045306837" evidence="5">
    <location>
        <begin position="28"/>
        <end position="272"/>
    </location>
</feature>
<evidence type="ECO:0000256" key="3">
    <source>
        <dbReference type="ARBA" id="ARBA00022729"/>
    </source>
</evidence>
<sequence>MSLNRTLTVTLAASALALAACSSSGEASDDGDGQAAASGSAYGLANEGVLVVGTEGTYRPFSFHEGGAGELTGYDIDVVEAVAEKLDLEIEYQETQWDALFAGLEAGRFDVIANQVSINPEREASYLFSEPYTVSPGVIVIPEDTTDISGLTDLDGKTTAQSLNSNWGKIAEGAGANVEGVEGWAQAVALLEQGRVDATVNDSLTFLDYTKEHPDSPIAIAAELDEASLNAFAFGQDKEELVGAFDEALAGLAEDGTLAELGEKYFGADVSQ</sequence>
<evidence type="ECO:0000259" key="6">
    <source>
        <dbReference type="SMART" id="SM00062"/>
    </source>
</evidence>
<dbReference type="PANTHER" id="PTHR35936:SF34">
    <property type="entry name" value="ABC TRANSPORTER EXTRACELLULAR-BINDING PROTEIN YCKB-RELATED"/>
    <property type="match status" value="1"/>
</dbReference>
<comment type="similarity">
    <text evidence="2 4">Belongs to the bacterial solute-binding protein 3 family.</text>
</comment>
<dbReference type="PANTHER" id="PTHR35936">
    <property type="entry name" value="MEMBRANE-BOUND LYTIC MUREIN TRANSGLYCOSYLASE F"/>
    <property type="match status" value="1"/>
</dbReference>
<dbReference type="RefSeq" id="WP_252595732.1">
    <property type="nucleotide sequence ID" value="NZ_CP099489.1"/>
</dbReference>
<accession>A0ABY4YZR1</accession>
<evidence type="ECO:0000313" key="8">
    <source>
        <dbReference type="Proteomes" id="UP001056455"/>
    </source>
</evidence>
<dbReference type="PROSITE" id="PS01039">
    <property type="entry name" value="SBP_BACTERIAL_3"/>
    <property type="match status" value="1"/>
</dbReference>
<name>A0ABY4YZR1_9MICO</name>
<feature type="signal peptide" evidence="5">
    <location>
        <begin position="1"/>
        <end position="27"/>
    </location>
</feature>
<organism evidence="7 8">
    <name type="scientific">Ornithinimicrobium faecis</name>
    <dbReference type="NCBI Taxonomy" id="2934158"/>
    <lineage>
        <taxon>Bacteria</taxon>
        <taxon>Bacillati</taxon>
        <taxon>Actinomycetota</taxon>
        <taxon>Actinomycetes</taxon>
        <taxon>Micrococcales</taxon>
        <taxon>Ornithinimicrobiaceae</taxon>
        <taxon>Ornithinimicrobium</taxon>
    </lineage>
</organism>
<proteinExistence type="inferred from homology"/>
<reference evidence="7" key="1">
    <citation type="submission" date="2022-06" db="EMBL/GenBank/DDBJ databases">
        <title>Ornithinimicrobium HY1793.</title>
        <authorList>
            <person name="Huang Y."/>
        </authorList>
    </citation>
    <scope>NUCLEOTIDE SEQUENCE</scope>
    <source>
        <strain evidence="7">HY1793</strain>
    </source>
</reference>